<reference evidence="4 5" key="1">
    <citation type="submission" date="2018-06" db="EMBL/GenBank/DDBJ databases">
        <title>Genomic Encyclopedia of Archaeal and Bacterial Type Strains, Phase II (KMG-II): from individual species to whole genera.</title>
        <authorList>
            <person name="Goeker M."/>
        </authorList>
    </citation>
    <scope>NUCLEOTIDE SEQUENCE [LARGE SCALE GENOMIC DNA]</scope>
    <source>
        <strain evidence="4 5">DSM 18774</strain>
    </source>
</reference>
<dbReference type="GO" id="GO:0030313">
    <property type="term" value="C:cell envelope"/>
    <property type="evidence" value="ECO:0007669"/>
    <property type="project" value="UniProtKB-SubCell"/>
</dbReference>
<dbReference type="InterPro" id="IPR050465">
    <property type="entry name" value="UPF0194_transport"/>
</dbReference>
<gene>
    <name evidence="4" type="ORF">LX76_02589</name>
</gene>
<dbReference type="EMBL" id="QKZS01000007">
    <property type="protein sequence ID" value="PZX52958.1"/>
    <property type="molecule type" value="Genomic_DNA"/>
</dbReference>
<comment type="caution">
    <text evidence="4">The sequence shown here is derived from an EMBL/GenBank/DDBJ whole genome shotgun (WGS) entry which is preliminary data.</text>
</comment>
<dbReference type="Proteomes" id="UP000249538">
    <property type="component" value="Unassembled WGS sequence"/>
</dbReference>
<keyword evidence="2 3" id="KW-0175">Coiled coil</keyword>
<dbReference type="AlphaFoldDB" id="A0A2W7QWS1"/>
<protein>
    <recommendedName>
        <fullName evidence="6">Biotin/lipoyl-binding protein</fullName>
    </recommendedName>
</protein>
<proteinExistence type="predicted"/>
<accession>A0A2W7QWS1</accession>
<feature type="coiled-coil region" evidence="3">
    <location>
        <begin position="338"/>
        <end position="389"/>
    </location>
</feature>
<evidence type="ECO:0000256" key="1">
    <source>
        <dbReference type="ARBA" id="ARBA00004196"/>
    </source>
</evidence>
<evidence type="ECO:0000313" key="4">
    <source>
        <dbReference type="EMBL" id="PZX52958.1"/>
    </source>
</evidence>
<dbReference type="Gene3D" id="2.40.50.100">
    <property type="match status" value="1"/>
</dbReference>
<dbReference type="PANTHER" id="PTHR32347">
    <property type="entry name" value="EFFLUX SYSTEM COMPONENT YKNX-RELATED"/>
    <property type="match status" value="1"/>
</dbReference>
<sequence length="531" mass="56764">MLDQATSVFVTDAGQTVLRVLGDPPSPADRAAMADLLQDRPAARRFGGGMVLSVPLPPGRWCLWLLPAVPSLTDLAPLLGRAQALSAGLAAAGGSRKTAPDAAARLAGLAARLKAPLKRPEPLVQFLGEQLVETGQASGLAVFTLKGAKPGKLWSSDARLRRHADLLRGFLRLAAASGMPKRFERDPAAAEADPAQLEASLILERFGAASLTLQWPATPGAYGAILFDAPEPPEGLAADLPALMQLMRPLRQAGEAPVARWWRPAAAVAGLALAIFLLWPVPQRITLSGVAVPAHSVVAALGTDATLEAMLVRVGDQVTEGQPVARFRSQSLSEQLAQEQLTVVVEELNAQAAMAENDYGAVQLHQSRRQIAEARAAELRRRLEKLFLAAPATGRVISAIAQNTIGAGFTAGRDVVTVQTDHDFLMVLTLSRVDARRLVEGAKGEALFRGLTDADYPVEILTPPVLVRDPQSGDERLEATARILDADDRLMAGLTGYARMQGETTPRILGLTHYLIEYARITAWTYLGLRW</sequence>
<evidence type="ECO:0000313" key="5">
    <source>
        <dbReference type="Proteomes" id="UP000249538"/>
    </source>
</evidence>
<name>A0A2W7QWS1_9RHOB</name>
<evidence type="ECO:0000256" key="3">
    <source>
        <dbReference type="SAM" id="Coils"/>
    </source>
</evidence>
<comment type="subcellular location">
    <subcellularLocation>
        <location evidence="1">Cell envelope</location>
    </subcellularLocation>
</comment>
<organism evidence="4 5">
    <name type="scientific">Cereibacter changlensis</name>
    <dbReference type="NCBI Taxonomy" id="402884"/>
    <lineage>
        <taxon>Bacteria</taxon>
        <taxon>Pseudomonadati</taxon>
        <taxon>Pseudomonadota</taxon>
        <taxon>Alphaproteobacteria</taxon>
        <taxon>Rhodobacterales</taxon>
        <taxon>Paracoccaceae</taxon>
        <taxon>Cereibacter</taxon>
    </lineage>
</organism>
<evidence type="ECO:0008006" key="6">
    <source>
        <dbReference type="Google" id="ProtNLM"/>
    </source>
</evidence>
<evidence type="ECO:0000256" key="2">
    <source>
        <dbReference type="ARBA" id="ARBA00023054"/>
    </source>
</evidence>